<dbReference type="PANTHER" id="PTHR48111:SF52">
    <property type="entry name" value="TRANSCRIPTIONAL REGULATORY PROTEIN YVRH"/>
    <property type="match status" value="1"/>
</dbReference>
<evidence type="ECO:0000256" key="7">
    <source>
        <dbReference type="ARBA" id="ARBA00024867"/>
    </source>
</evidence>
<dbReference type="GO" id="GO:0005829">
    <property type="term" value="C:cytosol"/>
    <property type="evidence" value="ECO:0007669"/>
    <property type="project" value="TreeGrafter"/>
</dbReference>
<dbReference type="InterPro" id="IPR001789">
    <property type="entry name" value="Sig_transdc_resp-reg_receiver"/>
</dbReference>
<keyword evidence="2 8" id="KW-0597">Phosphoprotein</keyword>
<evidence type="ECO:0000256" key="6">
    <source>
        <dbReference type="ARBA" id="ARBA00023163"/>
    </source>
</evidence>
<comment type="function">
    <text evidence="7">May play the central regulatory role in sporulation. It may be an element of the effector pathway responsible for the activation of sporulation genes in response to nutritional stress. Spo0A may act in concert with spo0H (a sigma factor) to control the expression of some genes that are critical to the sporulation process.</text>
</comment>
<organism evidence="12 13">
    <name type="scientific">Clostridium tagluense</name>
    <dbReference type="NCBI Taxonomy" id="360422"/>
    <lineage>
        <taxon>Bacteria</taxon>
        <taxon>Bacillati</taxon>
        <taxon>Bacillota</taxon>
        <taxon>Clostridia</taxon>
        <taxon>Eubacteriales</taxon>
        <taxon>Clostridiaceae</taxon>
        <taxon>Clostridium</taxon>
    </lineage>
</organism>
<dbReference type="GO" id="GO:0006355">
    <property type="term" value="P:regulation of DNA-templated transcription"/>
    <property type="evidence" value="ECO:0007669"/>
    <property type="project" value="InterPro"/>
</dbReference>
<accession>A0A401UKS2</accession>
<evidence type="ECO:0000256" key="4">
    <source>
        <dbReference type="ARBA" id="ARBA00023015"/>
    </source>
</evidence>
<dbReference type="GO" id="GO:0000156">
    <property type="term" value="F:phosphorelay response regulator activity"/>
    <property type="evidence" value="ECO:0007669"/>
    <property type="project" value="TreeGrafter"/>
</dbReference>
<dbReference type="GO" id="GO:0032993">
    <property type="term" value="C:protein-DNA complex"/>
    <property type="evidence" value="ECO:0007669"/>
    <property type="project" value="TreeGrafter"/>
</dbReference>
<sequence length="239" mass="27532">MENSINKSKILIVDDEEDILKLLSTVLKKEGFENIYTAIAAKEAIDLVSRLDPDIILLDIMMPGRDGYDVCKEIRKTSRTPILFMSAKTEELDRILGFALGADDYITKPFSPKEVAYRVKAHLRRNNYIDEDKTEKGKTIVFGPFELNEEKIEFKKNGESIQLKAKEFKMLAYMLKNPNQILSKEKICSGVWGEDYIGFDNTIMVHIRRLREKIEDNPSLPKYIVNIKGLGYKFVVKDE</sequence>
<dbReference type="Pfam" id="PF00486">
    <property type="entry name" value="Trans_reg_C"/>
    <property type="match status" value="1"/>
</dbReference>
<dbReference type="OrthoDB" id="9790442at2"/>
<keyword evidence="4" id="KW-0805">Transcription regulation</keyword>
<dbReference type="PROSITE" id="PS51755">
    <property type="entry name" value="OMPR_PHOB"/>
    <property type="match status" value="1"/>
</dbReference>
<feature type="modified residue" description="4-aspartylphosphate" evidence="8">
    <location>
        <position position="59"/>
    </location>
</feature>
<dbReference type="SUPFAM" id="SSF52172">
    <property type="entry name" value="CheY-like"/>
    <property type="match status" value="1"/>
</dbReference>
<evidence type="ECO:0000259" key="10">
    <source>
        <dbReference type="PROSITE" id="PS50110"/>
    </source>
</evidence>
<keyword evidence="3" id="KW-0902">Two-component regulatory system</keyword>
<dbReference type="InterPro" id="IPR036388">
    <property type="entry name" value="WH-like_DNA-bd_sf"/>
</dbReference>
<dbReference type="SMART" id="SM00448">
    <property type="entry name" value="REC"/>
    <property type="match status" value="1"/>
</dbReference>
<dbReference type="RefSeq" id="WP_125000189.1">
    <property type="nucleotide sequence ID" value="NZ_BHYK01000008.1"/>
</dbReference>
<keyword evidence="5 9" id="KW-0238">DNA-binding</keyword>
<evidence type="ECO:0000256" key="5">
    <source>
        <dbReference type="ARBA" id="ARBA00023125"/>
    </source>
</evidence>
<dbReference type="EMBL" id="BHYK01000008">
    <property type="protein sequence ID" value="GCD10128.1"/>
    <property type="molecule type" value="Genomic_DNA"/>
</dbReference>
<feature type="DNA-binding region" description="OmpR/PhoB-type" evidence="9">
    <location>
        <begin position="137"/>
        <end position="236"/>
    </location>
</feature>
<name>A0A401UKS2_9CLOT</name>
<comment type="caution">
    <text evidence="12">The sequence shown here is derived from an EMBL/GenBank/DDBJ whole genome shotgun (WGS) entry which is preliminary data.</text>
</comment>
<evidence type="ECO:0000256" key="3">
    <source>
        <dbReference type="ARBA" id="ARBA00023012"/>
    </source>
</evidence>
<evidence type="ECO:0000256" key="2">
    <source>
        <dbReference type="ARBA" id="ARBA00022553"/>
    </source>
</evidence>
<keyword evidence="6" id="KW-0804">Transcription</keyword>
<dbReference type="InterPro" id="IPR011006">
    <property type="entry name" value="CheY-like_superfamily"/>
</dbReference>
<dbReference type="SMART" id="SM00862">
    <property type="entry name" value="Trans_reg_C"/>
    <property type="match status" value="1"/>
</dbReference>
<dbReference type="GO" id="GO:0000976">
    <property type="term" value="F:transcription cis-regulatory region binding"/>
    <property type="evidence" value="ECO:0007669"/>
    <property type="project" value="TreeGrafter"/>
</dbReference>
<dbReference type="Proteomes" id="UP000287872">
    <property type="component" value="Unassembled WGS sequence"/>
</dbReference>
<reference evidence="12 13" key="1">
    <citation type="submission" date="2018-11" db="EMBL/GenBank/DDBJ databases">
        <title>Genome sequencing and assembly of Clostridium tagluense strain A121.</title>
        <authorList>
            <person name="Murakami T."/>
            <person name="Segawa T."/>
            <person name="Shcherbakova V.A."/>
            <person name="Mori H."/>
            <person name="Yoshimura Y."/>
        </authorList>
    </citation>
    <scope>NUCLEOTIDE SEQUENCE [LARGE SCALE GENOMIC DNA]</scope>
    <source>
        <strain evidence="12 13">A121</strain>
    </source>
</reference>
<dbReference type="Gene3D" id="3.40.50.2300">
    <property type="match status" value="1"/>
</dbReference>
<protein>
    <recommendedName>
        <fullName evidence="1">Stage 0 sporulation protein A homolog</fullName>
    </recommendedName>
</protein>
<feature type="domain" description="Response regulatory" evidence="10">
    <location>
        <begin position="9"/>
        <end position="123"/>
    </location>
</feature>
<keyword evidence="13" id="KW-1185">Reference proteome</keyword>
<dbReference type="PROSITE" id="PS50110">
    <property type="entry name" value="RESPONSE_REGULATORY"/>
    <property type="match status" value="1"/>
</dbReference>
<evidence type="ECO:0000256" key="8">
    <source>
        <dbReference type="PROSITE-ProRule" id="PRU00169"/>
    </source>
</evidence>
<dbReference type="Gene3D" id="1.10.10.10">
    <property type="entry name" value="Winged helix-like DNA-binding domain superfamily/Winged helix DNA-binding domain"/>
    <property type="match status" value="1"/>
</dbReference>
<dbReference type="InterPro" id="IPR039420">
    <property type="entry name" value="WalR-like"/>
</dbReference>
<evidence type="ECO:0000313" key="13">
    <source>
        <dbReference type="Proteomes" id="UP000287872"/>
    </source>
</evidence>
<dbReference type="PANTHER" id="PTHR48111">
    <property type="entry name" value="REGULATOR OF RPOS"/>
    <property type="match status" value="1"/>
</dbReference>
<dbReference type="CDD" id="cd00383">
    <property type="entry name" value="trans_reg_C"/>
    <property type="match status" value="1"/>
</dbReference>
<dbReference type="CDD" id="cd17574">
    <property type="entry name" value="REC_OmpR"/>
    <property type="match status" value="1"/>
</dbReference>
<dbReference type="InterPro" id="IPR001867">
    <property type="entry name" value="OmpR/PhoB-type_DNA-bd"/>
</dbReference>
<evidence type="ECO:0000313" key="12">
    <source>
        <dbReference type="EMBL" id="GCD10128.1"/>
    </source>
</evidence>
<gene>
    <name evidence="12" type="ORF">Ctaglu_17510</name>
</gene>
<dbReference type="FunFam" id="3.40.50.2300:FF:000001">
    <property type="entry name" value="DNA-binding response regulator PhoB"/>
    <property type="match status" value="1"/>
</dbReference>
<dbReference type="Pfam" id="PF00072">
    <property type="entry name" value="Response_reg"/>
    <property type="match status" value="1"/>
</dbReference>
<evidence type="ECO:0000256" key="1">
    <source>
        <dbReference type="ARBA" id="ARBA00018672"/>
    </source>
</evidence>
<dbReference type="AlphaFoldDB" id="A0A401UKS2"/>
<evidence type="ECO:0000259" key="11">
    <source>
        <dbReference type="PROSITE" id="PS51755"/>
    </source>
</evidence>
<dbReference type="FunFam" id="1.10.10.10:FF:000018">
    <property type="entry name" value="DNA-binding response regulator ResD"/>
    <property type="match status" value="1"/>
</dbReference>
<evidence type="ECO:0000256" key="9">
    <source>
        <dbReference type="PROSITE-ProRule" id="PRU01091"/>
    </source>
</evidence>
<feature type="domain" description="OmpR/PhoB-type" evidence="11">
    <location>
        <begin position="137"/>
        <end position="236"/>
    </location>
</feature>
<proteinExistence type="predicted"/>
<dbReference type="Gene3D" id="6.10.250.690">
    <property type="match status" value="1"/>
</dbReference>